<keyword evidence="2" id="KW-1133">Transmembrane helix</keyword>
<evidence type="ECO:0000256" key="2">
    <source>
        <dbReference type="SAM" id="Phobius"/>
    </source>
</evidence>
<keyword evidence="2" id="KW-0812">Transmembrane</keyword>
<evidence type="ECO:0000313" key="4">
    <source>
        <dbReference type="RefSeq" id="XP_013778890.1"/>
    </source>
</evidence>
<evidence type="ECO:0000256" key="1">
    <source>
        <dbReference type="SAM" id="MobiDB-lite"/>
    </source>
</evidence>
<feature type="region of interest" description="Disordered" evidence="1">
    <location>
        <begin position="68"/>
        <end position="174"/>
    </location>
</feature>
<sequence length="174" mass="19518">MEHDQKDEVGPHDDPQVSGALQSIIPAILGIVLAIIFICFIVWLIKYLLRKKQKSYRLYKSVSADDEVELKDSSTAPCESREGSYSSIPIMSCNSSSPEDEKDDSAPEISTETENVESSSENVEKEMEETQPEPSILKDKENEPIVVTDKEHKPSEHPNEEKPSLYPELISIDP</sequence>
<keyword evidence="2" id="KW-0472">Membrane</keyword>
<evidence type="ECO:0000313" key="3">
    <source>
        <dbReference type="Proteomes" id="UP000694941"/>
    </source>
</evidence>
<feature type="compositionally biased region" description="Low complexity" evidence="1">
    <location>
        <begin position="84"/>
        <end position="97"/>
    </location>
</feature>
<keyword evidence="3" id="KW-1185">Reference proteome</keyword>
<feature type="compositionally biased region" description="Basic and acidic residues" evidence="1">
    <location>
        <begin position="136"/>
        <end position="163"/>
    </location>
</feature>
<reference evidence="4" key="1">
    <citation type="submission" date="2025-08" db="UniProtKB">
        <authorList>
            <consortium name="RefSeq"/>
        </authorList>
    </citation>
    <scope>IDENTIFICATION</scope>
    <source>
        <tissue evidence="4">Muscle</tissue>
    </source>
</reference>
<proteinExistence type="predicted"/>
<gene>
    <name evidence="4" type="primary">LOC106463412</name>
</gene>
<dbReference type="GeneID" id="106463412"/>
<name>A0ABM1BBX4_LIMPO</name>
<dbReference type="Proteomes" id="UP000694941">
    <property type="component" value="Unplaced"/>
</dbReference>
<organism evidence="3 4">
    <name type="scientific">Limulus polyphemus</name>
    <name type="common">Atlantic horseshoe crab</name>
    <dbReference type="NCBI Taxonomy" id="6850"/>
    <lineage>
        <taxon>Eukaryota</taxon>
        <taxon>Metazoa</taxon>
        <taxon>Ecdysozoa</taxon>
        <taxon>Arthropoda</taxon>
        <taxon>Chelicerata</taxon>
        <taxon>Merostomata</taxon>
        <taxon>Xiphosura</taxon>
        <taxon>Limulidae</taxon>
        <taxon>Limulus</taxon>
    </lineage>
</organism>
<feature type="compositionally biased region" description="Low complexity" evidence="1">
    <location>
        <begin position="108"/>
        <end position="121"/>
    </location>
</feature>
<dbReference type="RefSeq" id="XP_013778890.1">
    <property type="nucleotide sequence ID" value="XM_013923436.2"/>
</dbReference>
<accession>A0ABM1BBX4</accession>
<feature type="transmembrane region" description="Helical" evidence="2">
    <location>
        <begin position="24"/>
        <end position="49"/>
    </location>
</feature>
<protein>
    <submittedName>
        <fullName evidence="4">Uncharacterized protein LOC106463412</fullName>
    </submittedName>
</protein>